<keyword evidence="3" id="KW-1185">Reference proteome</keyword>
<evidence type="ECO:0000313" key="2">
    <source>
        <dbReference type="EMBL" id="TBU58943.1"/>
    </source>
</evidence>
<dbReference type="EMBL" id="ML145119">
    <property type="protein sequence ID" value="TBU58943.1"/>
    <property type="molecule type" value="Genomic_DNA"/>
</dbReference>
<dbReference type="Proteomes" id="UP000292082">
    <property type="component" value="Unassembled WGS sequence"/>
</dbReference>
<organism evidence="2 3">
    <name type="scientific">Dichomitus squalens</name>
    <dbReference type="NCBI Taxonomy" id="114155"/>
    <lineage>
        <taxon>Eukaryota</taxon>
        <taxon>Fungi</taxon>
        <taxon>Dikarya</taxon>
        <taxon>Basidiomycota</taxon>
        <taxon>Agaricomycotina</taxon>
        <taxon>Agaricomycetes</taxon>
        <taxon>Polyporales</taxon>
        <taxon>Polyporaceae</taxon>
        <taxon>Dichomitus</taxon>
    </lineage>
</organism>
<sequence length="228" mass="24942">MPEEGHTVTCLSVQRVALALASPYHTAMIALRRLFCCSSHLPSSPNVLGTLSNEGPESDGVTDSVGTMEADPISSSSSEKDVRGLDLQEVSSRSVWPSQVTQMYTLHLKRAARATVLRRSRKYAWILDVSHPSQPGIRRSLGQLGYRRTSQHSVGFFGQYPRSGSSMGLTPSHFADTFCGFSATRGRSRTTTWSHVYVQEIAAEQLGGEWKAGVARSCGKKAETFWTS</sequence>
<feature type="region of interest" description="Disordered" evidence="1">
    <location>
        <begin position="48"/>
        <end position="83"/>
    </location>
</feature>
<proteinExistence type="predicted"/>
<dbReference type="AlphaFoldDB" id="A0A4Q9PWC6"/>
<protein>
    <submittedName>
        <fullName evidence="2">Uncharacterized protein</fullName>
    </submittedName>
</protein>
<gene>
    <name evidence="2" type="ORF">BD310DRAFT_948369</name>
</gene>
<accession>A0A4Q9PWC6</accession>
<evidence type="ECO:0000256" key="1">
    <source>
        <dbReference type="SAM" id="MobiDB-lite"/>
    </source>
</evidence>
<reference evidence="2 3" key="1">
    <citation type="submission" date="2019-01" db="EMBL/GenBank/DDBJ databases">
        <title>Draft genome sequences of three monokaryotic isolates of the white-rot basidiomycete fungus Dichomitus squalens.</title>
        <authorList>
            <consortium name="DOE Joint Genome Institute"/>
            <person name="Lopez S.C."/>
            <person name="Andreopoulos B."/>
            <person name="Pangilinan J."/>
            <person name="Lipzen A."/>
            <person name="Riley R."/>
            <person name="Ahrendt S."/>
            <person name="Ng V."/>
            <person name="Barry K."/>
            <person name="Daum C."/>
            <person name="Grigoriev I.V."/>
            <person name="Hilden K.S."/>
            <person name="Makela M.R."/>
            <person name="de Vries R.P."/>
        </authorList>
    </citation>
    <scope>NUCLEOTIDE SEQUENCE [LARGE SCALE GENOMIC DNA]</scope>
    <source>
        <strain evidence="2 3">CBS 464.89</strain>
    </source>
</reference>
<name>A0A4Q9PWC6_9APHY</name>
<evidence type="ECO:0000313" key="3">
    <source>
        <dbReference type="Proteomes" id="UP000292082"/>
    </source>
</evidence>